<evidence type="ECO:0000313" key="2">
    <source>
        <dbReference type="EMBL" id="GFJ94477.1"/>
    </source>
</evidence>
<protein>
    <submittedName>
        <fullName evidence="2">Uncharacterized protein</fullName>
    </submittedName>
</protein>
<gene>
    <name evidence="2" type="ORF">Prum_081190</name>
</gene>
<dbReference type="Proteomes" id="UP000482960">
    <property type="component" value="Unassembled WGS sequence"/>
</dbReference>
<comment type="caution">
    <text evidence="2">The sequence shown here is derived from an EMBL/GenBank/DDBJ whole genome shotgun (WGS) entry which is preliminary data.</text>
</comment>
<organism evidence="2 3">
    <name type="scientific">Phytohabitans rumicis</name>
    <dbReference type="NCBI Taxonomy" id="1076125"/>
    <lineage>
        <taxon>Bacteria</taxon>
        <taxon>Bacillati</taxon>
        <taxon>Actinomycetota</taxon>
        <taxon>Actinomycetes</taxon>
        <taxon>Micromonosporales</taxon>
        <taxon>Micromonosporaceae</taxon>
    </lineage>
</organism>
<evidence type="ECO:0000256" key="1">
    <source>
        <dbReference type="SAM" id="MobiDB-lite"/>
    </source>
</evidence>
<accession>A0A6V8LK80</accession>
<proteinExistence type="predicted"/>
<feature type="compositionally biased region" description="Basic and acidic residues" evidence="1">
    <location>
        <begin position="30"/>
        <end position="43"/>
    </location>
</feature>
<feature type="region of interest" description="Disordered" evidence="1">
    <location>
        <begin position="1"/>
        <end position="43"/>
    </location>
</feature>
<keyword evidence="3" id="KW-1185">Reference proteome</keyword>
<reference evidence="2 3" key="1">
    <citation type="submission" date="2020-03" db="EMBL/GenBank/DDBJ databases">
        <title>Whole genome shotgun sequence of Phytohabitans rumicis NBRC 108638.</title>
        <authorList>
            <person name="Komaki H."/>
            <person name="Tamura T."/>
        </authorList>
    </citation>
    <scope>NUCLEOTIDE SEQUENCE [LARGE SCALE GENOMIC DNA]</scope>
    <source>
        <strain evidence="2 3">NBRC 108638</strain>
    </source>
</reference>
<name>A0A6V8LK80_9ACTN</name>
<dbReference type="AlphaFoldDB" id="A0A6V8LK80"/>
<sequence>MAAQGQHRDARQLYAQPLDDGTRVGAGQVDVDHDDVGPDPAGDREDILVGGDVSHDGQVALVRQHGAQRGAQ</sequence>
<dbReference type="EMBL" id="BLPG01000001">
    <property type="protein sequence ID" value="GFJ94477.1"/>
    <property type="molecule type" value="Genomic_DNA"/>
</dbReference>
<evidence type="ECO:0000313" key="3">
    <source>
        <dbReference type="Proteomes" id="UP000482960"/>
    </source>
</evidence>
<feature type="compositionally biased region" description="Basic and acidic residues" evidence="1">
    <location>
        <begin position="1"/>
        <end position="11"/>
    </location>
</feature>
<reference evidence="2 3" key="2">
    <citation type="submission" date="2020-03" db="EMBL/GenBank/DDBJ databases">
        <authorList>
            <person name="Ichikawa N."/>
            <person name="Kimura A."/>
            <person name="Kitahashi Y."/>
            <person name="Uohara A."/>
        </authorList>
    </citation>
    <scope>NUCLEOTIDE SEQUENCE [LARGE SCALE GENOMIC DNA]</scope>
    <source>
        <strain evidence="2 3">NBRC 108638</strain>
    </source>
</reference>